<proteinExistence type="inferred from homology"/>
<dbReference type="InterPro" id="IPR003444">
    <property type="entry name" value="MraZ"/>
</dbReference>
<dbReference type="EMBL" id="JBHUJC010000041">
    <property type="protein sequence ID" value="MFD2277236.1"/>
    <property type="molecule type" value="Genomic_DNA"/>
</dbReference>
<evidence type="ECO:0000313" key="5">
    <source>
        <dbReference type="Proteomes" id="UP001597297"/>
    </source>
</evidence>
<dbReference type="Gene3D" id="3.40.1550.20">
    <property type="entry name" value="Transcriptional regulator MraZ domain"/>
    <property type="match status" value="1"/>
</dbReference>
<dbReference type="InterPro" id="IPR007159">
    <property type="entry name" value="SpoVT-AbrB_dom"/>
</dbReference>
<reference evidence="5" key="1">
    <citation type="journal article" date="2019" name="Int. J. Syst. Evol. Microbiol.">
        <title>The Global Catalogue of Microorganisms (GCM) 10K type strain sequencing project: providing services to taxonomists for standard genome sequencing and annotation.</title>
        <authorList>
            <consortium name="The Broad Institute Genomics Platform"/>
            <consortium name="The Broad Institute Genome Sequencing Center for Infectious Disease"/>
            <person name="Wu L."/>
            <person name="Ma J."/>
        </authorList>
    </citation>
    <scope>NUCLEOTIDE SEQUENCE [LARGE SCALE GENOMIC DNA]</scope>
    <source>
        <strain evidence="5">JCM 16545</strain>
    </source>
</reference>
<keyword evidence="1" id="KW-0804">Transcription</keyword>
<protein>
    <recommendedName>
        <fullName evidence="1">Transcriptional regulator MraZ</fullName>
    </recommendedName>
</protein>
<dbReference type="PANTHER" id="PTHR34701:SF1">
    <property type="entry name" value="TRANSCRIPTIONAL REGULATOR MRAZ"/>
    <property type="match status" value="1"/>
</dbReference>
<dbReference type="InterPro" id="IPR038619">
    <property type="entry name" value="MraZ_sf"/>
</dbReference>
<dbReference type="Proteomes" id="UP001597297">
    <property type="component" value="Unassembled WGS sequence"/>
</dbReference>
<dbReference type="RefSeq" id="WP_377093980.1">
    <property type="nucleotide sequence ID" value="NZ_JBHSJM010000001.1"/>
</dbReference>
<accession>A0ABW5E3N8</accession>
<keyword evidence="5" id="KW-1185">Reference proteome</keyword>
<evidence type="ECO:0000259" key="3">
    <source>
        <dbReference type="PROSITE" id="PS51740"/>
    </source>
</evidence>
<evidence type="ECO:0000256" key="1">
    <source>
        <dbReference type="HAMAP-Rule" id="MF_01008"/>
    </source>
</evidence>
<dbReference type="InterPro" id="IPR037914">
    <property type="entry name" value="SpoVT-AbrB_sf"/>
</dbReference>
<comment type="subunit">
    <text evidence="1">Forms oligomers.</text>
</comment>
<dbReference type="HAMAP" id="MF_01008">
    <property type="entry name" value="MraZ"/>
    <property type="match status" value="1"/>
</dbReference>
<organism evidence="4 5">
    <name type="scientific">Rubritalea spongiae</name>
    <dbReference type="NCBI Taxonomy" id="430797"/>
    <lineage>
        <taxon>Bacteria</taxon>
        <taxon>Pseudomonadati</taxon>
        <taxon>Verrucomicrobiota</taxon>
        <taxon>Verrucomicrobiia</taxon>
        <taxon>Verrucomicrobiales</taxon>
        <taxon>Rubritaleaceae</taxon>
        <taxon>Rubritalea</taxon>
    </lineage>
</organism>
<dbReference type="PANTHER" id="PTHR34701">
    <property type="entry name" value="TRANSCRIPTIONAL REGULATOR MRAZ"/>
    <property type="match status" value="1"/>
</dbReference>
<evidence type="ECO:0000313" key="4">
    <source>
        <dbReference type="EMBL" id="MFD2277236.1"/>
    </source>
</evidence>
<comment type="similarity">
    <text evidence="1">Belongs to the MraZ family.</text>
</comment>
<dbReference type="SUPFAM" id="SSF89447">
    <property type="entry name" value="AbrB/MazE/MraZ-like"/>
    <property type="match status" value="1"/>
</dbReference>
<gene>
    <name evidence="1" type="primary">mraZ</name>
    <name evidence="4" type="ORF">ACFSQZ_12210</name>
</gene>
<dbReference type="PROSITE" id="PS51740">
    <property type="entry name" value="SPOVT_ABRB"/>
    <property type="match status" value="1"/>
</dbReference>
<keyword evidence="1" id="KW-0805">Transcription regulation</keyword>
<keyword evidence="1" id="KW-0963">Cytoplasm</keyword>
<feature type="domain" description="SpoVT-AbrB" evidence="3">
    <location>
        <begin position="87"/>
        <end position="132"/>
    </location>
</feature>
<dbReference type="CDD" id="cd16320">
    <property type="entry name" value="MraZ_N"/>
    <property type="match status" value="1"/>
</dbReference>
<comment type="caution">
    <text evidence="4">The sequence shown here is derived from an EMBL/GenBank/DDBJ whole genome shotgun (WGS) entry which is preliminary data.</text>
</comment>
<comment type="subcellular location">
    <subcellularLocation>
        <location evidence="1">Cytoplasm</location>
        <location evidence="1">Nucleoid</location>
    </subcellularLocation>
</comment>
<evidence type="ECO:0000256" key="2">
    <source>
        <dbReference type="PROSITE-ProRule" id="PRU01076"/>
    </source>
</evidence>
<keyword evidence="1 2" id="KW-0238">DNA-binding</keyword>
<sequence>MTEYDHTLEGVFEHKLDPKCRVSVPSDWRVLAGSGVLRLLKANNYKLPVLRVLTEQEFATMLQEIENLEGITLAQRRALRGKLFSSCQKTKLNPQGKLLIPKALCSHPSLEPDGQVTLVGRGAYFEIVSPDNYEEMQVREEAEIAELNVDLDIF</sequence>
<name>A0ABW5E3N8_9BACT</name>
<dbReference type="InterPro" id="IPR035642">
    <property type="entry name" value="MraZ_N"/>
</dbReference>